<keyword evidence="2" id="KW-1185">Reference proteome</keyword>
<name>A0A848DTZ9_9PSEU</name>
<evidence type="ECO:0000313" key="2">
    <source>
        <dbReference type="Proteomes" id="UP000586918"/>
    </source>
</evidence>
<evidence type="ECO:0008006" key="3">
    <source>
        <dbReference type="Google" id="ProtNLM"/>
    </source>
</evidence>
<gene>
    <name evidence="1" type="ORF">HF519_29920</name>
</gene>
<accession>A0A848DTZ9</accession>
<comment type="caution">
    <text evidence="1">The sequence shown here is derived from an EMBL/GenBank/DDBJ whole genome shotgun (WGS) entry which is preliminary data.</text>
</comment>
<proteinExistence type="predicted"/>
<protein>
    <recommendedName>
        <fullName evidence="3">SnoaL-like domain-containing protein</fullName>
    </recommendedName>
</protein>
<sequence length="114" mass="12061">MTPTPTSATTRPSSDDSVTFVRNYYGLLPGNVDAAFALLSPSAQAQSGGIEGYRRFYGGLSAVSVEGAQAVGANTVQATIVFQRQDGTTSRERYRFVVGQNSNGSTILQSFSRA</sequence>
<organism evidence="1 2">
    <name type="scientific">Pseudonocardia bannensis</name>
    <dbReference type="NCBI Taxonomy" id="630973"/>
    <lineage>
        <taxon>Bacteria</taxon>
        <taxon>Bacillati</taxon>
        <taxon>Actinomycetota</taxon>
        <taxon>Actinomycetes</taxon>
        <taxon>Pseudonocardiales</taxon>
        <taxon>Pseudonocardiaceae</taxon>
        <taxon>Pseudonocardia</taxon>
    </lineage>
</organism>
<reference evidence="1 2" key="1">
    <citation type="submission" date="2020-04" db="EMBL/GenBank/DDBJ databases">
        <authorList>
            <person name="Klaysubun C."/>
            <person name="Duangmal K."/>
            <person name="Lipun K."/>
        </authorList>
    </citation>
    <scope>NUCLEOTIDE SEQUENCE [LARGE SCALE GENOMIC DNA]</scope>
    <source>
        <strain evidence="1 2">DSM 45300</strain>
    </source>
</reference>
<dbReference type="Proteomes" id="UP000586918">
    <property type="component" value="Unassembled WGS sequence"/>
</dbReference>
<dbReference type="EMBL" id="JAAXKZ010000246">
    <property type="protein sequence ID" value="NMH95674.1"/>
    <property type="molecule type" value="Genomic_DNA"/>
</dbReference>
<evidence type="ECO:0000313" key="1">
    <source>
        <dbReference type="EMBL" id="NMH95674.1"/>
    </source>
</evidence>
<dbReference type="AlphaFoldDB" id="A0A848DTZ9"/>